<dbReference type="AlphaFoldDB" id="A0A2J7PGI3"/>
<name>A0A2J7PGI3_9NEOP</name>
<dbReference type="OrthoDB" id="7790044at2759"/>
<dbReference type="PANTHER" id="PTHR47331">
    <property type="entry name" value="PHD-TYPE DOMAIN-CONTAINING PROTEIN"/>
    <property type="match status" value="1"/>
</dbReference>
<reference evidence="1 2" key="1">
    <citation type="submission" date="2017-12" db="EMBL/GenBank/DDBJ databases">
        <title>Hemimetabolous genomes reveal molecular basis of termite eusociality.</title>
        <authorList>
            <person name="Harrison M.C."/>
            <person name="Jongepier E."/>
            <person name="Robertson H.M."/>
            <person name="Arning N."/>
            <person name="Bitard-Feildel T."/>
            <person name="Chao H."/>
            <person name="Childers C.P."/>
            <person name="Dinh H."/>
            <person name="Doddapaneni H."/>
            <person name="Dugan S."/>
            <person name="Gowin J."/>
            <person name="Greiner C."/>
            <person name="Han Y."/>
            <person name="Hu H."/>
            <person name="Hughes D.S.T."/>
            <person name="Huylmans A.-K."/>
            <person name="Kemena C."/>
            <person name="Kremer L.P.M."/>
            <person name="Lee S.L."/>
            <person name="Lopez-Ezquerra A."/>
            <person name="Mallet L."/>
            <person name="Monroy-Kuhn J.M."/>
            <person name="Moser A."/>
            <person name="Murali S.C."/>
            <person name="Muzny D.M."/>
            <person name="Otani S."/>
            <person name="Piulachs M.-D."/>
            <person name="Poelchau M."/>
            <person name="Qu J."/>
            <person name="Schaub F."/>
            <person name="Wada-Katsumata A."/>
            <person name="Worley K.C."/>
            <person name="Xie Q."/>
            <person name="Ylla G."/>
            <person name="Poulsen M."/>
            <person name="Gibbs R.A."/>
            <person name="Schal C."/>
            <person name="Richards S."/>
            <person name="Belles X."/>
            <person name="Korb J."/>
            <person name="Bornberg-Bauer E."/>
        </authorList>
    </citation>
    <scope>NUCLEOTIDE SEQUENCE [LARGE SCALE GENOMIC DNA]</scope>
    <source>
        <tissue evidence="1">Whole body</tissue>
    </source>
</reference>
<proteinExistence type="predicted"/>
<dbReference type="EMBL" id="NEVH01025217">
    <property type="protein sequence ID" value="PNF15444.1"/>
    <property type="molecule type" value="Genomic_DNA"/>
</dbReference>
<dbReference type="PANTHER" id="PTHR47331:SF1">
    <property type="entry name" value="GAG-LIKE PROTEIN"/>
    <property type="match status" value="1"/>
</dbReference>
<evidence type="ECO:0000313" key="2">
    <source>
        <dbReference type="Proteomes" id="UP000235965"/>
    </source>
</evidence>
<keyword evidence="2" id="KW-1185">Reference proteome</keyword>
<protein>
    <submittedName>
        <fullName evidence="1">Uncharacterized protein</fullName>
    </submittedName>
</protein>
<sequence>METLLCTEPPSPPVSVNNESVINNTIVKLPTISLSKFSGASQDFMHFYDTFVALIISNDALTDIQRYYYLLSCLSGEPLMTLPNERHDSPKELRLLINQLCSNLNAAEALKIETLLHDLIPSHLVLERMSLNLRKQWENSSSSEMYPSLKDIIQFLESSCQTLEIVSSNKTAAGSQEDMKHGTSLRGQRRSFVTMSPDEYLRLGHMELVDPTDQHRSCYYMSHHAVVKNTSSTTKVRVVFNASAKTTSSLSLNDLMMVGPTIQQDLFSIALRFHTHSQRLETYRLTTVTYGTAVAPFMAT</sequence>
<dbReference type="STRING" id="105785.A0A2J7PGI3"/>
<dbReference type="InParanoid" id="A0A2J7PGI3"/>
<comment type="caution">
    <text evidence="1">The sequence shown here is derived from an EMBL/GenBank/DDBJ whole genome shotgun (WGS) entry which is preliminary data.</text>
</comment>
<dbReference type="Proteomes" id="UP000235965">
    <property type="component" value="Unassembled WGS sequence"/>
</dbReference>
<gene>
    <name evidence="1" type="ORF">B7P43_G18117</name>
</gene>
<organism evidence="1 2">
    <name type="scientific">Cryptotermes secundus</name>
    <dbReference type="NCBI Taxonomy" id="105785"/>
    <lineage>
        <taxon>Eukaryota</taxon>
        <taxon>Metazoa</taxon>
        <taxon>Ecdysozoa</taxon>
        <taxon>Arthropoda</taxon>
        <taxon>Hexapoda</taxon>
        <taxon>Insecta</taxon>
        <taxon>Pterygota</taxon>
        <taxon>Neoptera</taxon>
        <taxon>Polyneoptera</taxon>
        <taxon>Dictyoptera</taxon>
        <taxon>Blattodea</taxon>
        <taxon>Blattoidea</taxon>
        <taxon>Termitoidae</taxon>
        <taxon>Kalotermitidae</taxon>
        <taxon>Cryptotermitinae</taxon>
        <taxon>Cryptotermes</taxon>
    </lineage>
</organism>
<accession>A0A2J7PGI3</accession>
<evidence type="ECO:0000313" key="1">
    <source>
        <dbReference type="EMBL" id="PNF15444.1"/>
    </source>
</evidence>